<keyword evidence="7" id="KW-1185">Reference proteome</keyword>
<dbReference type="GO" id="GO:0005576">
    <property type="term" value="C:extracellular region"/>
    <property type="evidence" value="ECO:0007669"/>
    <property type="project" value="UniProtKB-SubCell"/>
</dbReference>
<dbReference type="InterPro" id="IPR001492">
    <property type="entry name" value="Flagellin"/>
</dbReference>
<keyword evidence="4" id="KW-0975">Bacterial flagellum</keyword>
<dbReference type="GO" id="GO:0005198">
    <property type="term" value="F:structural molecule activity"/>
    <property type="evidence" value="ECO:0007669"/>
    <property type="project" value="InterPro"/>
</dbReference>
<dbReference type="RefSeq" id="WP_133680120.1">
    <property type="nucleotide sequence ID" value="NZ_SNZP01000006.1"/>
</dbReference>
<dbReference type="GO" id="GO:0009424">
    <property type="term" value="C:bacterial-type flagellum hook"/>
    <property type="evidence" value="ECO:0007669"/>
    <property type="project" value="InterPro"/>
</dbReference>
<dbReference type="InterPro" id="IPR001029">
    <property type="entry name" value="Flagellin_N"/>
</dbReference>
<comment type="similarity">
    <text evidence="3">Belongs to the bacterial flagellin family.</text>
</comment>
<dbReference type="PANTHER" id="PTHR42792:SF1">
    <property type="entry name" value="FLAGELLAR HOOK-ASSOCIATED PROTEIN 3"/>
    <property type="match status" value="1"/>
</dbReference>
<evidence type="ECO:0000256" key="4">
    <source>
        <dbReference type="ARBA" id="ARBA00023143"/>
    </source>
</evidence>
<sequence length="303" mass="32732">MQISSYSKYATGTFDIDNLQQSIQSLQEQLDTQQRVNKPSDDPVAATQILQISQSSGRNTQFVSNSQNVKSQLGLVDTALGNTANLLASMKSLVVQAGNGTLSAPQLQMMQQQVNQDLNELLNYGNATDGRGDYLMGGNKINNVPFSFNGTQYVYNGDSGQRQVQITDTRSLPVSLDGSQAFGNAADPAALLNAVQTFSTLLGQNPKPATYQTQLNAVMSSLDNAQQQILTTQASVGAAEQENNNTLSSNQGLSVQYQDAIGNLQSLDLPKAISDFTMAQTSLQYSQLTYTKVTQLSLFNYIQ</sequence>
<protein>
    <submittedName>
        <fullName evidence="6">Flagellar hook-associated protein 3 FlgL</fullName>
    </submittedName>
</protein>
<dbReference type="InterPro" id="IPR013384">
    <property type="entry name" value="Flagell_FlgL"/>
</dbReference>
<dbReference type="AlphaFoldDB" id="A0A4R7B5L1"/>
<reference evidence="6 7" key="1">
    <citation type="submission" date="2019-03" db="EMBL/GenBank/DDBJ databases">
        <title>Genomic Encyclopedia of Type Strains, Phase III (KMG-III): the genomes of soil and plant-associated and newly described type strains.</title>
        <authorList>
            <person name="Whitman W."/>
        </authorList>
    </citation>
    <scope>NUCLEOTIDE SEQUENCE [LARGE SCALE GENOMIC DNA]</scope>
    <source>
        <strain evidence="6 7">CECT 8976</strain>
    </source>
</reference>
<organism evidence="6 7">
    <name type="scientific">Paludibacterium purpuratum</name>
    <dbReference type="NCBI Taxonomy" id="1144873"/>
    <lineage>
        <taxon>Bacteria</taxon>
        <taxon>Pseudomonadati</taxon>
        <taxon>Pseudomonadota</taxon>
        <taxon>Betaproteobacteria</taxon>
        <taxon>Neisseriales</taxon>
        <taxon>Chromobacteriaceae</taxon>
        <taxon>Paludibacterium</taxon>
    </lineage>
</organism>
<keyword evidence="6" id="KW-0966">Cell projection</keyword>
<evidence type="ECO:0000256" key="3">
    <source>
        <dbReference type="ARBA" id="ARBA00005709"/>
    </source>
</evidence>
<dbReference type="Gene3D" id="1.20.1330.10">
    <property type="entry name" value="f41 fragment of flagellin, N-terminal domain"/>
    <property type="match status" value="1"/>
</dbReference>
<evidence type="ECO:0000256" key="2">
    <source>
        <dbReference type="ARBA" id="ARBA00004613"/>
    </source>
</evidence>
<name>A0A4R7B5L1_9NEIS</name>
<dbReference type="OrthoDB" id="9768249at2"/>
<gene>
    <name evidence="6" type="ORF">DFP86_10647</name>
</gene>
<keyword evidence="6" id="KW-0969">Cilium</keyword>
<comment type="subcellular location">
    <subcellularLocation>
        <location evidence="1">Bacterial flagellum</location>
    </subcellularLocation>
    <subcellularLocation>
        <location evidence="2">Secreted</location>
    </subcellularLocation>
</comment>
<evidence type="ECO:0000259" key="5">
    <source>
        <dbReference type="Pfam" id="PF00669"/>
    </source>
</evidence>
<evidence type="ECO:0000313" key="6">
    <source>
        <dbReference type="EMBL" id="TDR79908.1"/>
    </source>
</evidence>
<proteinExistence type="inferred from homology"/>
<keyword evidence="6" id="KW-0282">Flagellum</keyword>
<dbReference type="GO" id="GO:0071973">
    <property type="term" value="P:bacterial-type flagellum-dependent cell motility"/>
    <property type="evidence" value="ECO:0007669"/>
    <property type="project" value="InterPro"/>
</dbReference>
<evidence type="ECO:0000256" key="1">
    <source>
        <dbReference type="ARBA" id="ARBA00004365"/>
    </source>
</evidence>
<dbReference type="Proteomes" id="UP000295611">
    <property type="component" value="Unassembled WGS sequence"/>
</dbReference>
<comment type="caution">
    <text evidence="6">The sequence shown here is derived from an EMBL/GenBank/DDBJ whole genome shotgun (WGS) entry which is preliminary data.</text>
</comment>
<evidence type="ECO:0000313" key="7">
    <source>
        <dbReference type="Proteomes" id="UP000295611"/>
    </source>
</evidence>
<dbReference type="PANTHER" id="PTHR42792">
    <property type="entry name" value="FLAGELLIN"/>
    <property type="match status" value="1"/>
</dbReference>
<dbReference type="EMBL" id="SNZP01000006">
    <property type="protein sequence ID" value="TDR79908.1"/>
    <property type="molecule type" value="Genomic_DNA"/>
</dbReference>
<dbReference type="SUPFAM" id="SSF64518">
    <property type="entry name" value="Phase 1 flagellin"/>
    <property type="match status" value="1"/>
</dbReference>
<accession>A0A4R7B5L1</accession>
<dbReference type="Pfam" id="PF00669">
    <property type="entry name" value="Flagellin_N"/>
    <property type="match status" value="1"/>
</dbReference>
<dbReference type="NCBIfam" id="TIGR02550">
    <property type="entry name" value="flagell_flgL"/>
    <property type="match status" value="1"/>
</dbReference>
<feature type="domain" description="Flagellin N-terminal" evidence="5">
    <location>
        <begin position="15"/>
        <end position="139"/>
    </location>
</feature>